<dbReference type="EMBL" id="MT141426">
    <property type="protein sequence ID" value="QJA60938.1"/>
    <property type="molecule type" value="Genomic_DNA"/>
</dbReference>
<evidence type="ECO:0000313" key="2">
    <source>
        <dbReference type="EMBL" id="QJA60938.1"/>
    </source>
</evidence>
<dbReference type="EMBL" id="MT144018">
    <property type="protein sequence ID" value="QJA46686.1"/>
    <property type="molecule type" value="Genomic_DNA"/>
</dbReference>
<evidence type="ECO:0000313" key="1">
    <source>
        <dbReference type="EMBL" id="QJA46686.1"/>
    </source>
</evidence>
<gene>
    <name evidence="2" type="ORF">MM415B01016_0007</name>
    <name evidence="1" type="ORF">TM448A00494_0033</name>
</gene>
<organism evidence="1">
    <name type="scientific">viral metagenome</name>
    <dbReference type="NCBI Taxonomy" id="1070528"/>
    <lineage>
        <taxon>unclassified sequences</taxon>
        <taxon>metagenomes</taxon>
        <taxon>organismal metagenomes</taxon>
    </lineage>
</organism>
<name>A0A6H1ZFJ0_9ZZZZ</name>
<proteinExistence type="predicted"/>
<protein>
    <submittedName>
        <fullName evidence="1">Uncharacterized protein</fullName>
    </submittedName>
</protein>
<reference evidence="1" key="1">
    <citation type="submission" date="2020-03" db="EMBL/GenBank/DDBJ databases">
        <title>The deep terrestrial virosphere.</title>
        <authorList>
            <person name="Holmfeldt K."/>
            <person name="Nilsson E."/>
            <person name="Simone D."/>
            <person name="Lopez-Fernandez M."/>
            <person name="Wu X."/>
            <person name="de Brujin I."/>
            <person name="Lundin D."/>
            <person name="Andersson A."/>
            <person name="Bertilsson S."/>
            <person name="Dopson M."/>
        </authorList>
    </citation>
    <scope>NUCLEOTIDE SEQUENCE</scope>
    <source>
        <strain evidence="2">MM415B01016</strain>
        <strain evidence="1">TM448A00494</strain>
    </source>
</reference>
<accession>A0A6H1ZFJ0</accession>
<dbReference type="AlphaFoldDB" id="A0A6H1ZFJ0"/>
<sequence>MTGLAWTIAELIAEKITVTVYCQADGCGYNQELDLNQLAAEFGPDARAMAADLAPKLTCWMCGSKDISLIYSPKTRTPSRE</sequence>